<gene>
    <name evidence="1" type="ORF">Tci_424132</name>
</gene>
<protein>
    <submittedName>
        <fullName evidence="1">Uncharacterized protein</fullName>
    </submittedName>
</protein>
<dbReference type="EMBL" id="BKCJ010185610">
    <property type="protein sequence ID" value="GEY52158.1"/>
    <property type="molecule type" value="Genomic_DNA"/>
</dbReference>
<comment type="caution">
    <text evidence="1">The sequence shown here is derived from an EMBL/GenBank/DDBJ whole genome shotgun (WGS) entry which is preliminary data.</text>
</comment>
<proteinExistence type="predicted"/>
<dbReference type="AlphaFoldDB" id="A0A699HM64"/>
<organism evidence="1">
    <name type="scientific">Tanacetum cinerariifolium</name>
    <name type="common">Dalmatian daisy</name>
    <name type="synonym">Chrysanthemum cinerariifolium</name>
    <dbReference type="NCBI Taxonomy" id="118510"/>
    <lineage>
        <taxon>Eukaryota</taxon>
        <taxon>Viridiplantae</taxon>
        <taxon>Streptophyta</taxon>
        <taxon>Embryophyta</taxon>
        <taxon>Tracheophyta</taxon>
        <taxon>Spermatophyta</taxon>
        <taxon>Magnoliopsida</taxon>
        <taxon>eudicotyledons</taxon>
        <taxon>Gunneridae</taxon>
        <taxon>Pentapetalae</taxon>
        <taxon>asterids</taxon>
        <taxon>campanulids</taxon>
        <taxon>Asterales</taxon>
        <taxon>Asteraceae</taxon>
        <taxon>Asteroideae</taxon>
        <taxon>Anthemideae</taxon>
        <taxon>Anthemidinae</taxon>
        <taxon>Tanacetum</taxon>
    </lineage>
</organism>
<name>A0A699HM64_TANCI</name>
<accession>A0A699HM64</accession>
<reference evidence="1" key="1">
    <citation type="journal article" date="2019" name="Sci. Rep.">
        <title>Draft genome of Tanacetum cinerariifolium, the natural source of mosquito coil.</title>
        <authorList>
            <person name="Yamashiro T."/>
            <person name="Shiraishi A."/>
            <person name="Satake H."/>
            <person name="Nakayama K."/>
        </authorList>
    </citation>
    <scope>NUCLEOTIDE SEQUENCE</scope>
</reference>
<evidence type="ECO:0000313" key="1">
    <source>
        <dbReference type="EMBL" id="GEY52158.1"/>
    </source>
</evidence>
<sequence length="101" mass="11445">MEDLLVFSHFRMANMNSFLLSTSFLSTVTKLVDLIELQDHLNSIFIPKCNGSWRVDYREVVLVFKASGIPSRFAEVELSLVAFNPQVEVFYALSDNQLSGP</sequence>